<dbReference type="InterPro" id="IPR051703">
    <property type="entry name" value="NF-kappa-B_Signaling_Reg"/>
</dbReference>
<feature type="region of interest" description="Disordered" evidence="2">
    <location>
        <begin position="65"/>
        <end position="86"/>
    </location>
</feature>
<dbReference type="Proteomes" id="UP000749559">
    <property type="component" value="Unassembled WGS sequence"/>
</dbReference>
<feature type="compositionally biased region" description="Polar residues" evidence="2">
    <location>
        <begin position="1"/>
        <end position="18"/>
    </location>
</feature>
<dbReference type="PANTHER" id="PTHR46609">
    <property type="entry name" value="EXONUCLEASE, PHAGE-TYPE/RECB, C-TERMINAL DOMAIN-CONTAINING PROTEIN"/>
    <property type="match status" value="1"/>
</dbReference>
<evidence type="ECO:0000313" key="4">
    <source>
        <dbReference type="EMBL" id="CAH1798622.1"/>
    </source>
</evidence>
<name>A0A8S4Q408_OWEFU</name>
<dbReference type="InterPro" id="IPR019080">
    <property type="entry name" value="YqaJ_viral_recombinase"/>
</dbReference>
<evidence type="ECO:0000313" key="5">
    <source>
        <dbReference type="Proteomes" id="UP000749559"/>
    </source>
</evidence>
<evidence type="ECO:0000256" key="2">
    <source>
        <dbReference type="SAM" id="MobiDB-lite"/>
    </source>
</evidence>
<feature type="domain" description="YqaJ viral recombinase" evidence="3">
    <location>
        <begin position="465"/>
        <end position="617"/>
    </location>
</feature>
<dbReference type="Pfam" id="PF09588">
    <property type="entry name" value="YqaJ"/>
    <property type="match status" value="1"/>
</dbReference>
<protein>
    <recommendedName>
        <fullName evidence="3">YqaJ viral recombinase domain-containing protein</fullName>
    </recommendedName>
</protein>
<feature type="coiled-coil region" evidence="1">
    <location>
        <begin position="336"/>
        <end position="370"/>
    </location>
</feature>
<feature type="region of interest" description="Disordered" evidence="2">
    <location>
        <begin position="1"/>
        <end position="51"/>
    </location>
</feature>
<dbReference type="PANTHER" id="PTHR46609:SF8">
    <property type="entry name" value="YQAJ VIRAL RECOMBINASE DOMAIN-CONTAINING PROTEIN"/>
    <property type="match status" value="1"/>
</dbReference>
<proteinExistence type="predicted"/>
<dbReference type="SUPFAM" id="SSF52980">
    <property type="entry name" value="Restriction endonuclease-like"/>
    <property type="match status" value="1"/>
</dbReference>
<accession>A0A8S4Q408</accession>
<keyword evidence="1" id="KW-0175">Coiled coil</keyword>
<dbReference type="EMBL" id="CAIIXF020000011">
    <property type="protein sequence ID" value="CAH1798622.1"/>
    <property type="molecule type" value="Genomic_DNA"/>
</dbReference>
<gene>
    <name evidence="4" type="ORF">OFUS_LOCUS22749</name>
</gene>
<dbReference type="GO" id="GO:0006281">
    <property type="term" value="P:DNA repair"/>
    <property type="evidence" value="ECO:0007669"/>
    <property type="project" value="UniProtKB-ARBA"/>
</dbReference>
<organism evidence="4 5">
    <name type="scientific">Owenia fusiformis</name>
    <name type="common">Polychaete worm</name>
    <dbReference type="NCBI Taxonomy" id="6347"/>
    <lineage>
        <taxon>Eukaryota</taxon>
        <taxon>Metazoa</taxon>
        <taxon>Spiralia</taxon>
        <taxon>Lophotrochozoa</taxon>
        <taxon>Annelida</taxon>
        <taxon>Polychaeta</taxon>
        <taxon>Sedentaria</taxon>
        <taxon>Canalipalpata</taxon>
        <taxon>Sabellida</taxon>
        <taxon>Oweniida</taxon>
        <taxon>Oweniidae</taxon>
        <taxon>Owenia</taxon>
    </lineage>
</organism>
<dbReference type="OrthoDB" id="6117194at2759"/>
<reference evidence="4" key="1">
    <citation type="submission" date="2022-03" db="EMBL/GenBank/DDBJ databases">
        <authorList>
            <person name="Martin C."/>
        </authorList>
    </citation>
    <scope>NUCLEOTIDE SEQUENCE</scope>
</reference>
<dbReference type="InterPro" id="IPR011335">
    <property type="entry name" value="Restrct_endonuc-II-like"/>
</dbReference>
<evidence type="ECO:0000256" key="1">
    <source>
        <dbReference type="SAM" id="Coils"/>
    </source>
</evidence>
<keyword evidence="5" id="KW-1185">Reference proteome</keyword>
<comment type="caution">
    <text evidence="4">The sequence shown here is derived from an EMBL/GenBank/DDBJ whole genome shotgun (WGS) entry which is preliminary data.</text>
</comment>
<evidence type="ECO:0000259" key="3">
    <source>
        <dbReference type="Pfam" id="PF09588"/>
    </source>
</evidence>
<sequence>MDSKADSNITKSHQSENATYLLEGCPFPENQTGCSNHIESDDQSEMNETSSNIEQDYEVTIEDVHDNEESDRDDLAGGIDFEPDDQGDGMNPISGFQGELNDIDDGPNVPNMNENEMYDEINKLLPEVIANLAREGVLTSVYKFIKLVADGEFPIENMAFLCFLDVVEWYSHDSTTRMRYKYPSTTKFWRIGWRLFKGKYMRFMAGTKNKGTGSLDPKSSKINFAVPNRDVLKDTEMEPMTPGIMDNMIKVMAQLDTGLTYKCVIDGKKIARGKGRQMGDIDLWGFESPPTLAERVAAREFLDERIQMLMNKTENLLIKGKKSTDHLLDEESKELLDHLKIVSSELNLRLKDLRQAKVAIERSLKRLKDNSGPDWRKSKYVFVISSLETSKYTINNVINQIVQRNDKLYETMSILNKNGITFSTSDYVNMNEQQNYHELREDCYLVIPDNEYTDHVLVKQRSDRWFNIRKEAKVTGSTMHNAIGLDTLKKQRAHYDKVIHGKEEDKQINEQTRRNMEYGTKNEINAVATLTSKILPVLLPDLSYAEEGCYKITMNNETFLVVSPDGKLFENPSDVTAIEESKTKVSIEIKCKPQKELMEPVAYTVYDCYIPQCLAEMNAQESDRLLFICYSEETTTCFMMKYSDSLWDLMKNECVAIYGGNQTSRPSKKTDSSKKIKEEIKIFKENNVEYMGEFKSVKAYDDHDHGSESDSTCPYKKKRKSYVPKKSTTTLEELKTNLHDVMSMVNEIYEATRQTATELLAFLLCDMDRITSSEQTNSTLVAYAMKGSSMRTNVMRDMVDSVFYKCQKQGLYMPIVTYDGQWLPLAIRTRDGRPLTLMQMQKDHYSKVRKLKANDIIKNAFKNETYIAKHLECKTYFMEAISINSYVDDNYKSKQTTISLHHMNQIIQWKKQKGTSNINKEPSVVENSESGEDTNVDDIDILEHIPDAVLQKLDDDVKNQVINLLKGKNAACSTQIELSDVLEPDESLAEAVAQIEASTVFEDKVHGESNGEARPTITLDDCDYYEMIKSLQHEDKTNKKWISENKESLQSKMETATDINKQFTLGELKSCFKAIKCVLEKGNVEHRIGCYRYKWQLVNLFSSICGNGTTLQTPSSKRGRIHQPKSLKTQCIEFFKSVPKSILCNIYAENTWPQIEHEWRSGFVINDDVKITNGLDIGRWYSQPDMAPDDSHPMFHLWDFSHLLVNLRSKICLTGLPESGINRTAWIEASRSKATKLNRATVEDCFEKQDVGFAKSMFETDVEDFLLERGFIAEAEFCNIVRGWYHAEDEPGIPAIKRVESRLKLRNWLLGLWDSTVFPPPGSHVKSFPIQMYEGFLTSIERKIQMFPFISRGSYNSRASGSLEVEQFFQTFGDLDPTGKGILKPDVIPRALATSCEIEMDRVDPARTFCMKTSARSVYPTHPLFDRDKNLSDDTIPAGWTPPAHVETIDIRDHFFDSPTRLGKNIRKRKRGIVSKPDAPARRSNPIRRDFYRGDQSKLTADKRAGILL</sequence>